<evidence type="ECO:0000313" key="2">
    <source>
        <dbReference type="EMBL" id="KAF2728926.1"/>
    </source>
</evidence>
<feature type="domain" description="SnoaL-like" evidence="1">
    <location>
        <begin position="19"/>
        <end position="117"/>
    </location>
</feature>
<comment type="caution">
    <text evidence="2">The sequence shown here is derived from an EMBL/GenBank/DDBJ whole genome shotgun (WGS) entry which is preliminary data.</text>
</comment>
<evidence type="ECO:0000313" key="3">
    <source>
        <dbReference type="Proteomes" id="UP000799444"/>
    </source>
</evidence>
<dbReference type="Proteomes" id="UP000799444">
    <property type="component" value="Unassembled WGS sequence"/>
</dbReference>
<keyword evidence="3" id="KW-1185">Reference proteome</keyword>
<dbReference type="SUPFAM" id="SSF54427">
    <property type="entry name" value="NTF2-like"/>
    <property type="match status" value="1"/>
</dbReference>
<dbReference type="Gene3D" id="3.10.450.50">
    <property type="match status" value="1"/>
</dbReference>
<dbReference type="EMBL" id="ML996262">
    <property type="protein sequence ID" value="KAF2728926.1"/>
    <property type="molecule type" value="Genomic_DNA"/>
</dbReference>
<dbReference type="InterPro" id="IPR032710">
    <property type="entry name" value="NTF2-like_dom_sf"/>
</dbReference>
<accession>A0A9P4UXE7</accession>
<sequence length="142" mass="16254">MASTDLTAFLWQRQAPLTALFESGNVDEILEFYDRDLSFSDHAWKATKLNYEQFRDFLKSTYDTSSSLMMETHGVHGTKEFSVWEWTLKVVAGEDDEIRGLVKGKEIVLRGCSLHWWKLKGGRDGEGVGDWVIAKEADYACH</sequence>
<dbReference type="Pfam" id="PF12680">
    <property type="entry name" value="SnoaL_2"/>
    <property type="match status" value="1"/>
</dbReference>
<dbReference type="OrthoDB" id="3763031at2759"/>
<dbReference type="InterPro" id="IPR037401">
    <property type="entry name" value="SnoaL-like"/>
</dbReference>
<name>A0A9P4UXE7_9PLEO</name>
<organism evidence="2 3">
    <name type="scientific">Polyplosphaeria fusca</name>
    <dbReference type="NCBI Taxonomy" id="682080"/>
    <lineage>
        <taxon>Eukaryota</taxon>
        <taxon>Fungi</taxon>
        <taxon>Dikarya</taxon>
        <taxon>Ascomycota</taxon>
        <taxon>Pezizomycotina</taxon>
        <taxon>Dothideomycetes</taxon>
        <taxon>Pleosporomycetidae</taxon>
        <taxon>Pleosporales</taxon>
        <taxon>Tetraplosphaeriaceae</taxon>
        <taxon>Polyplosphaeria</taxon>
    </lineage>
</organism>
<dbReference type="AlphaFoldDB" id="A0A9P4UXE7"/>
<evidence type="ECO:0000259" key="1">
    <source>
        <dbReference type="Pfam" id="PF12680"/>
    </source>
</evidence>
<reference evidence="2" key="1">
    <citation type="journal article" date="2020" name="Stud. Mycol.">
        <title>101 Dothideomycetes genomes: a test case for predicting lifestyles and emergence of pathogens.</title>
        <authorList>
            <person name="Haridas S."/>
            <person name="Albert R."/>
            <person name="Binder M."/>
            <person name="Bloem J."/>
            <person name="Labutti K."/>
            <person name="Salamov A."/>
            <person name="Andreopoulos B."/>
            <person name="Baker S."/>
            <person name="Barry K."/>
            <person name="Bills G."/>
            <person name="Bluhm B."/>
            <person name="Cannon C."/>
            <person name="Castanera R."/>
            <person name="Culley D."/>
            <person name="Daum C."/>
            <person name="Ezra D."/>
            <person name="Gonzalez J."/>
            <person name="Henrissat B."/>
            <person name="Kuo A."/>
            <person name="Liang C."/>
            <person name="Lipzen A."/>
            <person name="Lutzoni F."/>
            <person name="Magnuson J."/>
            <person name="Mondo S."/>
            <person name="Nolan M."/>
            <person name="Ohm R."/>
            <person name="Pangilinan J."/>
            <person name="Park H.-J."/>
            <person name="Ramirez L."/>
            <person name="Alfaro M."/>
            <person name="Sun H."/>
            <person name="Tritt A."/>
            <person name="Yoshinaga Y."/>
            <person name="Zwiers L.-H."/>
            <person name="Turgeon B."/>
            <person name="Goodwin S."/>
            <person name="Spatafora J."/>
            <person name="Crous P."/>
            <person name="Grigoriev I."/>
        </authorList>
    </citation>
    <scope>NUCLEOTIDE SEQUENCE</scope>
    <source>
        <strain evidence="2">CBS 125425</strain>
    </source>
</reference>
<protein>
    <recommendedName>
        <fullName evidence="1">SnoaL-like domain-containing protein</fullName>
    </recommendedName>
</protein>
<gene>
    <name evidence="2" type="ORF">EJ04DRAFT_84907</name>
</gene>
<proteinExistence type="predicted"/>